<sequence length="677" mass="72728">MSKFGFSFLPTRLKMLDPVTPPSPSSLSSAPPPDSTNTTPPSSDYESLPPPLSSPPLYSNGSSLPLANHSSSSPPPQQSVPSPLSKSNSHTPASPSSLTPPTSPVSNGLLSPPPPPLPSPPPPPVVNNNSPSTPSNSYSFEQPSSLSPPPPSPSPPPLVATLSPPNVTPPLPPSEFPTSPSSEYSPFLVPAQPGSPTIPVAPPSSSTSNNSNPLTSTNSTQTIPSKPSPASISNGQQLNGIQSVNPPKESSSSSVRPTPTRVSSEAGLYVGTRVIIGLSVSALVIILLLVGVVVAIKKRKTRTHAINNQYRPPVCRDPYFISPLTSPGAPGYSNESYHGHAFAAGLTDPTVSKTWFTFEEMLEITNSFSPENLIGEGGFGCVYKGWLSDGRCVAVKQLKTGSGQGEREFRAEVEIISRVHHRHLVSLVGYCIVEYHRLLVYEYVPNNTLEHHLHGHPRIIHRDIKSANILLDEAFEAQVADFGLARLSNDTASHVSTRVVGTFGYMAPEYALSGKLTDRSDVYSFGVVLLELITGRKPVDSSQPLGEESLVEWARPQLINALETGNCEQLVDPRLEGNFSKSEMFNMIEVAAACVRHSAPKRPRMVQVVRALDNDGQMLDLTNGVKFGQSTEYNSEQYSADIQQFRLMAFGSGKYSSQNGSSRDPENWSSDHIQKRD</sequence>
<keyword evidence="1" id="KW-0418">Kinase</keyword>
<keyword evidence="1" id="KW-0723">Serine/threonine-protein kinase</keyword>
<name>A0ACB7UEP6_DIOAL</name>
<keyword evidence="1" id="KW-0808">Transferase</keyword>
<organism evidence="1 2">
    <name type="scientific">Dioscorea alata</name>
    <name type="common">Purple yam</name>
    <dbReference type="NCBI Taxonomy" id="55571"/>
    <lineage>
        <taxon>Eukaryota</taxon>
        <taxon>Viridiplantae</taxon>
        <taxon>Streptophyta</taxon>
        <taxon>Embryophyta</taxon>
        <taxon>Tracheophyta</taxon>
        <taxon>Spermatophyta</taxon>
        <taxon>Magnoliopsida</taxon>
        <taxon>Liliopsida</taxon>
        <taxon>Dioscoreales</taxon>
        <taxon>Dioscoreaceae</taxon>
        <taxon>Dioscorea</taxon>
    </lineage>
</organism>
<evidence type="ECO:0000313" key="1">
    <source>
        <dbReference type="EMBL" id="KAH7658732.1"/>
    </source>
</evidence>
<evidence type="ECO:0000313" key="2">
    <source>
        <dbReference type="Proteomes" id="UP000827976"/>
    </source>
</evidence>
<reference evidence="2" key="1">
    <citation type="journal article" date="2022" name="Nat. Commun.">
        <title>Chromosome evolution and the genetic basis of agronomically important traits in greater yam.</title>
        <authorList>
            <person name="Bredeson J.V."/>
            <person name="Lyons J.B."/>
            <person name="Oniyinde I.O."/>
            <person name="Okereke N.R."/>
            <person name="Kolade O."/>
            <person name="Nnabue I."/>
            <person name="Nwadili C.O."/>
            <person name="Hribova E."/>
            <person name="Parker M."/>
            <person name="Nwogha J."/>
            <person name="Shu S."/>
            <person name="Carlson J."/>
            <person name="Kariba R."/>
            <person name="Muthemba S."/>
            <person name="Knop K."/>
            <person name="Barton G.J."/>
            <person name="Sherwood A.V."/>
            <person name="Lopez-Montes A."/>
            <person name="Asiedu R."/>
            <person name="Jamnadass R."/>
            <person name="Muchugi A."/>
            <person name="Goodstein D."/>
            <person name="Egesi C.N."/>
            <person name="Featherston J."/>
            <person name="Asfaw A."/>
            <person name="Simpson G.G."/>
            <person name="Dolezel J."/>
            <person name="Hendre P.S."/>
            <person name="Van Deynze A."/>
            <person name="Kumar P.L."/>
            <person name="Obidiegwu J.E."/>
            <person name="Bhattacharjee R."/>
            <person name="Rokhsar D.S."/>
        </authorList>
    </citation>
    <scope>NUCLEOTIDE SEQUENCE [LARGE SCALE GENOMIC DNA]</scope>
    <source>
        <strain evidence="2">cv. TDa95/00328</strain>
    </source>
</reference>
<accession>A0ACB7UEP6</accession>
<gene>
    <name evidence="1" type="ORF">IHE45_17G109100</name>
</gene>
<comment type="caution">
    <text evidence="1">The sequence shown here is derived from an EMBL/GenBank/DDBJ whole genome shotgun (WGS) entry which is preliminary data.</text>
</comment>
<dbReference type="Proteomes" id="UP000827976">
    <property type="component" value="Chromosome 17"/>
</dbReference>
<dbReference type="EMBL" id="CM037027">
    <property type="protein sequence ID" value="KAH7658732.1"/>
    <property type="molecule type" value="Genomic_DNA"/>
</dbReference>
<dbReference type="EC" id="2.7.11.1" evidence="1"/>
<protein>
    <submittedName>
        <fullName evidence="1">Non-specific serine/threonine protein kinase protein</fullName>
        <ecNumber evidence="1">2.7.11.1</ecNumber>
    </submittedName>
</protein>
<proteinExistence type="predicted"/>
<keyword evidence="2" id="KW-1185">Reference proteome</keyword>